<dbReference type="OrthoDB" id="2681506at2759"/>
<feature type="region of interest" description="Disordered" evidence="1">
    <location>
        <begin position="399"/>
        <end position="448"/>
    </location>
</feature>
<evidence type="ECO:0000313" key="2">
    <source>
        <dbReference type="EMBL" id="KAG1799695.1"/>
    </source>
</evidence>
<dbReference type="GeneID" id="64593525"/>
<proteinExistence type="predicted"/>
<organism evidence="2 3">
    <name type="scientific">Suillus plorans</name>
    <dbReference type="NCBI Taxonomy" id="116603"/>
    <lineage>
        <taxon>Eukaryota</taxon>
        <taxon>Fungi</taxon>
        <taxon>Dikarya</taxon>
        <taxon>Basidiomycota</taxon>
        <taxon>Agaricomycotina</taxon>
        <taxon>Agaricomycetes</taxon>
        <taxon>Agaricomycetidae</taxon>
        <taxon>Boletales</taxon>
        <taxon>Suillineae</taxon>
        <taxon>Suillaceae</taxon>
        <taxon>Suillus</taxon>
    </lineage>
</organism>
<reference evidence="2" key="1">
    <citation type="journal article" date="2020" name="New Phytol.">
        <title>Comparative genomics reveals dynamic genome evolution in host specialist ectomycorrhizal fungi.</title>
        <authorList>
            <person name="Lofgren L.A."/>
            <person name="Nguyen N.H."/>
            <person name="Vilgalys R."/>
            <person name="Ruytinx J."/>
            <person name="Liao H.L."/>
            <person name="Branco S."/>
            <person name="Kuo A."/>
            <person name="LaButti K."/>
            <person name="Lipzen A."/>
            <person name="Andreopoulos W."/>
            <person name="Pangilinan J."/>
            <person name="Riley R."/>
            <person name="Hundley H."/>
            <person name="Na H."/>
            <person name="Barry K."/>
            <person name="Grigoriev I.V."/>
            <person name="Stajich J.E."/>
            <person name="Kennedy P.G."/>
        </authorList>
    </citation>
    <scope>NUCLEOTIDE SEQUENCE</scope>
    <source>
        <strain evidence="2">S12</strain>
    </source>
</reference>
<protein>
    <submittedName>
        <fullName evidence="2">Uncharacterized protein</fullName>
    </submittedName>
</protein>
<name>A0A9P7DPD2_9AGAM</name>
<gene>
    <name evidence="2" type="ORF">HD556DRAFT_1305246</name>
</gene>
<comment type="caution">
    <text evidence="2">The sequence shown here is derived from an EMBL/GenBank/DDBJ whole genome shotgun (WGS) entry which is preliminary data.</text>
</comment>
<feature type="region of interest" description="Disordered" evidence="1">
    <location>
        <begin position="335"/>
        <end position="355"/>
    </location>
</feature>
<keyword evidence="3" id="KW-1185">Reference proteome</keyword>
<evidence type="ECO:0000256" key="1">
    <source>
        <dbReference type="SAM" id="MobiDB-lite"/>
    </source>
</evidence>
<evidence type="ECO:0000313" key="3">
    <source>
        <dbReference type="Proteomes" id="UP000719766"/>
    </source>
</evidence>
<feature type="compositionally biased region" description="Acidic residues" evidence="1">
    <location>
        <begin position="227"/>
        <end position="237"/>
    </location>
</feature>
<dbReference type="Proteomes" id="UP000719766">
    <property type="component" value="Unassembled WGS sequence"/>
</dbReference>
<feature type="region of interest" description="Disordered" evidence="1">
    <location>
        <begin position="218"/>
        <end position="262"/>
    </location>
</feature>
<sequence>MSLPEDPCTDSITPHLQRFSQGAYMQLSMQENQQMLALHEHCKVLELQIVKLTSEHDTLKSMFQQLTSAIRLPQTDLGLELDSIIPPVQPVTKHPTHLTHPYVQFWTNEDFVAWLDSPDGRRTNRRKVPYLEDENGDPLTDTIIKAIRKLLRGAWAELIRRKLAPKTWGKASATARQVVHTLLENTYPLFKFADDGWKLDYLISTSYSAWRRNHVDDHGNWKKKNIDDDDEEEEEESSGCSFNAKGKKRKQSKNSFKSNVPEKKIKVNPIPISEHVLLSPSPSLAPSRAPSPNLPLAPLSPTMLPLQSLDLLDAPSPKLPDTAASPKSVQILPTTTEKQSIPPPVPSTTVAVPTEKENIPPPPVAAPSIAPQPIIKINMTNPLSTLALAAVGTMIPPLPPSIDPPPSLSASGSTSIKGPGKAGDAANGRGSKISKGKMRPSQTRNGRNLCAHRWLKQVESNKTTEEFCVYYGDLSADQRKEYNNEAAELVANNTWDKTVYEGTLH</sequence>
<dbReference type="RefSeq" id="XP_041163918.1">
    <property type="nucleotide sequence ID" value="XM_041299761.1"/>
</dbReference>
<dbReference type="AlphaFoldDB" id="A0A9P7DPD2"/>
<accession>A0A9P7DPD2</accession>
<dbReference type="EMBL" id="JABBWE010000010">
    <property type="protein sequence ID" value="KAG1799695.1"/>
    <property type="molecule type" value="Genomic_DNA"/>
</dbReference>